<dbReference type="SUPFAM" id="SSF46894">
    <property type="entry name" value="C-terminal effector domain of the bipartite response regulators"/>
    <property type="match status" value="1"/>
</dbReference>
<dbReference type="Gene3D" id="3.40.50.2300">
    <property type="match status" value="1"/>
</dbReference>
<dbReference type="GO" id="GO:0000160">
    <property type="term" value="P:phosphorelay signal transduction system"/>
    <property type="evidence" value="ECO:0007669"/>
    <property type="project" value="InterPro"/>
</dbReference>
<dbReference type="EMBL" id="CP002536">
    <property type="protein sequence ID" value="ADY26319.1"/>
    <property type="molecule type" value="Genomic_DNA"/>
</dbReference>
<dbReference type="KEGG" id="dpt:Deipr_1167"/>
<dbReference type="Pfam" id="PF00196">
    <property type="entry name" value="GerE"/>
    <property type="match status" value="1"/>
</dbReference>
<dbReference type="eggNOG" id="COG2197">
    <property type="taxonomic scope" value="Bacteria"/>
</dbReference>
<gene>
    <name evidence="6" type="ordered locus">Deipr_1167</name>
</gene>
<evidence type="ECO:0000256" key="1">
    <source>
        <dbReference type="ARBA" id="ARBA00022553"/>
    </source>
</evidence>
<dbReference type="CDD" id="cd17535">
    <property type="entry name" value="REC_NarL-like"/>
    <property type="match status" value="1"/>
</dbReference>
<dbReference type="SMART" id="SM00421">
    <property type="entry name" value="HTH_LUXR"/>
    <property type="match status" value="1"/>
</dbReference>
<reference evidence="7" key="1">
    <citation type="submission" date="2011-02" db="EMBL/GenBank/DDBJ databases">
        <title>The complete sequence of chromosome of Deinococcus proteolyticus DSM 20540.</title>
        <authorList>
            <consortium name="US DOE Joint Genome Institute (JGI-PGF)"/>
            <person name="Lucas S."/>
            <person name="Copeland A."/>
            <person name="Lapidus A."/>
            <person name="Bruce D."/>
            <person name="Goodwin L."/>
            <person name="Pitluck S."/>
            <person name="Kyrpides N."/>
            <person name="Mavromatis K."/>
            <person name="Pagani I."/>
            <person name="Ivanova N."/>
            <person name="Ovchinnikova G."/>
            <person name="Zeytun A."/>
            <person name="Detter J.C."/>
            <person name="Han C."/>
            <person name="Land M."/>
            <person name="Hauser L."/>
            <person name="Markowitz V."/>
            <person name="Cheng J.-F."/>
            <person name="Hugenholtz P."/>
            <person name="Woyke T."/>
            <person name="Wu D."/>
            <person name="Pukall R."/>
            <person name="Steenblock K."/>
            <person name="Brambilla E."/>
            <person name="Klenk H.-P."/>
            <person name="Eisen J.A."/>
        </authorList>
    </citation>
    <scope>NUCLEOTIDE SEQUENCE [LARGE SCALE GENOMIC DNA]</scope>
    <source>
        <strain evidence="7">ATCC 35074 / DSM 20540 / JCM 6276 / NBRC 101906 / NCIMB 13154 / VKM Ac-1939 / CCM 2703 / MRP</strain>
    </source>
</reference>
<evidence type="ECO:0000256" key="3">
    <source>
        <dbReference type="PROSITE-ProRule" id="PRU00169"/>
    </source>
</evidence>
<dbReference type="PROSITE" id="PS50110">
    <property type="entry name" value="RESPONSE_REGULATORY"/>
    <property type="match status" value="1"/>
</dbReference>
<keyword evidence="1 3" id="KW-0597">Phosphoprotein</keyword>
<dbReference type="InterPro" id="IPR001789">
    <property type="entry name" value="Sig_transdc_resp-reg_receiver"/>
</dbReference>
<dbReference type="InterPro" id="IPR000792">
    <property type="entry name" value="Tscrpt_reg_LuxR_C"/>
</dbReference>
<dbReference type="CDD" id="cd06170">
    <property type="entry name" value="LuxR_C_like"/>
    <property type="match status" value="1"/>
</dbReference>
<dbReference type="PROSITE" id="PS00622">
    <property type="entry name" value="HTH_LUXR_1"/>
    <property type="match status" value="1"/>
</dbReference>
<dbReference type="InterPro" id="IPR039420">
    <property type="entry name" value="WalR-like"/>
</dbReference>
<dbReference type="GO" id="GO:0003677">
    <property type="term" value="F:DNA binding"/>
    <property type="evidence" value="ECO:0007669"/>
    <property type="project" value="UniProtKB-KW"/>
</dbReference>
<feature type="domain" description="HTH luxR-type" evidence="4">
    <location>
        <begin position="156"/>
        <end position="221"/>
    </location>
</feature>
<dbReference type="PRINTS" id="PR00038">
    <property type="entry name" value="HTHLUXR"/>
</dbReference>
<accession>F0RNJ3</accession>
<feature type="domain" description="Response regulatory" evidence="5">
    <location>
        <begin position="20"/>
        <end position="136"/>
    </location>
</feature>
<dbReference type="InterPro" id="IPR011006">
    <property type="entry name" value="CheY-like_superfamily"/>
</dbReference>
<organism evidence="6 7">
    <name type="scientific">Deinococcus proteolyticus (strain ATCC 35074 / DSM 20540 / JCM 6276 / NBRC 101906 / NCIMB 13154 / VKM Ac-1939 / CCM 2703 / MRP)</name>
    <dbReference type="NCBI Taxonomy" id="693977"/>
    <lineage>
        <taxon>Bacteria</taxon>
        <taxon>Thermotogati</taxon>
        <taxon>Deinococcota</taxon>
        <taxon>Deinococci</taxon>
        <taxon>Deinococcales</taxon>
        <taxon>Deinococcaceae</taxon>
        <taxon>Deinococcus</taxon>
    </lineage>
</organism>
<dbReference type="AlphaFoldDB" id="F0RNJ3"/>
<dbReference type="PANTHER" id="PTHR43214:SF43">
    <property type="entry name" value="TWO-COMPONENT RESPONSE REGULATOR"/>
    <property type="match status" value="1"/>
</dbReference>
<dbReference type="STRING" id="693977.Deipr_1167"/>
<dbReference type="InterPro" id="IPR058245">
    <property type="entry name" value="NreC/VraR/RcsB-like_REC"/>
</dbReference>
<dbReference type="HOGENOM" id="CLU_000445_90_10_0"/>
<evidence type="ECO:0000259" key="5">
    <source>
        <dbReference type="PROSITE" id="PS50110"/>
    </source>
</evidence>
<proteinExistence type="predicted"/>
<dbReference type="RefSeq" id="WP_013614928.1">
    <property type="nucleotide sequence ID" value="NC_015161.1"/>
</dbReference>
<dbReference type="SMART" id="SM00448">
    <property type="entry name" value="REC"/>
    <property type="match status" value="1"/>
</dbReference>
<dbReference type="Proteomes" id="UP000007718">
    <property type="component" value="Chromosome"/>
</dbReference>
<keyword evidence="7" id="KW-1185">Reference proteome</keyword>
<evidence type="ECO:0000313" key="7">
    <source>
        <dbReference type="Proteomes" id="UP000007718"/>
    </source>
</evidence>
<dbReference type="InterPro" id="IPR016032">
    <property type="entry name" value="Sig_transdc_resp-reg_C-effctor"/>
</dbReference>
<dbReference type="Pfam" id="PF00072">
    <property type="entry name" value="Response_reg"/>
    <property type="match status" value="1"/>
</dbReference>
<dbReference type="OrthoDB" id="72751at2"/>
<dbReference type="PANTHER" id="PTHR43214">
    <property type="entry name" value="TWO-COMPONENT RESPONSE REGULATOR"/>
    <property type="match status" value="1"/>
</dbReference>
<dbReference type="SUPFAM" id="SSF52172">
    <property type="entry name" value="CheY-like"/>
    <property type="match status" value="1"/>
</dbReference>
<name>F0RNJ3_DEIPM</name>
<dbReference type="PROSITE" id="PS50043">
    <property type="entry name" value="HTH_LUXR_2"/>
    <property type="match status" value="1"/>
</dbReference>
<protein>
    <submittedName>
        <fullName evidence="6">Two component transcriptional regulator, LuxR family</fullName>
    </submittedName>
</protein>
<evidence type="ECO:0000259" key="4">
    <source>
        <dbReference type="PROSITE" id="PS50043"/>
    </source>
</evidence>
<keyword evidence="2" id="KW-0238">DNA-binding</keyword>
<evidence type="ECO:0000313" key="6">
    <source>
        <dbReference type="EMBL" id="ADY26319.1"/>
    </source>
</evidence>
<sequence length="235" mass="24981">MTSEPVHPTIPEAASAVPVRVLLVDDHAVVRQGLRLFLGLDPSLDIVGEASNGAEAVEAAIRLQPDVILMDLLMPVMDGIAATAEIRRCCPGTEVIALTSTLEESKVNGAVAAGATSYLLKDASSDLLNEAIHAAARGEVRLHPQAARRLVRDFRAPDMREHLTCKEVEVLQLIARGLNNKGIAAQLDISETTVKSHVSRLLGKLELESRTQAALYALKTGLASLEEAGESGPCN</sequence>
<evidence type="ECO:0000256" key="2">
    <source>
        <dbReference type="ARBA" id="ARBA00023125"/>
    </source>
</evidence>
<reference evidence="6 7" key="2">
    <citation type="journal article" date="2012" name="Stand. Genomic Sci.">
        <title>Complete genome sequence of the orange-red pigmented, radioresistant Deinococcus proteolyticus type strain (MRP(T)).</title>
        <authorList>
            <person name="Copeland A."/>
            <person name="Zeytun A."/>
            <person name="Yassawong M."/>
            <person name="Nolan M."/>
            <person name="Lucas S."/>
            <person name="Hammon N."/>
            <person name="Deshpande S."/>
            <person name="Cheng J.F."/>
            <person name="Han C."/>
            <person name="Tapia R."/>
            <person name="Goodwin L.A."/>
            <person name="Pitluck S."/>
            <person name="Mavromatis K."/>
            <person name="Liolios K."/>
            <person name="Pagani I."/>
            <person name="Ivanova N."/>
            <person name="Mikhailova N."/>
            <person name="Pati A."/>
            <person name="Chen A."/>
            <person name="Palaniappan K."/>
            <person name="Land M."/>
            <person name="Hauser L."/>
            <person name="Jeffries C.D."/>
            <person name="Brambilla E.M."/>
            <person name="Rohde M."/>
            <person name="Sikorski J."/>
            <person name="Pukall R."/>
            <person name="Goker M."/>
            <person name="Detter J.C."/>
            <person name="Woyke T."/>
            <person name="Bristow J."/>
            <person name="Eisen J.A."/>
            <person name="Markowitz V."/>
            <person name="Hugenholtz P."/>
            <person name="Kyrpides N.C."/>
            <person name="Klenk H.P."/>
            <person name="Lapidus A."/>
        </authorList>
    </citation>
    <scope>NUCLEOTIDE SEQUENCE [LARGE SCALE GENOMIC DNA]</scope>
    <source>
        <strain evidence="7">ATCC 35074 / DSM 20540 / JCM 6276 / NBRC 101906 / NCIMB 13154 / VKM Ac-1939 / CCM 2703 / MRP</strain>
    </source>
</reference>
<feature type="modified residue" description="4-aspartylphosphate" evidence="3">
    <location>
        <position position="71"/>
    </location>
</feature>
<dbReference type="GO" id="GO:0006355">
    <property type="term" value="P:regulation of DNA-templated transcription"/>
    <property type="evidence" value="ECO:0007669"/>
    <property type="project" value="InterPro"/>
</dbReference>